<accession>A0A3N4JLZ1</accession>
<sequence length="630" mass="70729">MLKTVLARRQWVVICVDGLDESLPDNRTGLLKALREIIRELPNVRLFLTARPFILDEIKRYFTDMDTISVTPSKDVKILLKTKLEEDTEPDNMDDVLREQIMEIIPKKVSEIFLLVSLTIEAILGETTIHRRKEKLKQMTNGRDVGDVYTATLDRIKAQKKDRARLGLEAIMWISHSERGLRPEELCQALGVQPGLEDLNHENQPTIRTILSCGLGLITLDSSSATVRLVHFTLQEYIVANPTLFHSPHSLVAEVCLTYLNYQSIRDLSPTLSSPPPTTPFLEYASRYWGAHARRETNQSVKELAIRLLEQFETHVASALLLWNNPVYYWYMIPEHKRYMPLGFTGPHGAAVFGVQEIMIALLGTKDWDLNATDIFGNTVLSWAATTGDGGIVKMILERRDVNPDKANFDGRTPFSFAAEHGHEGIEFVPLDTHGIPRGFTGLHGAAFLGVQEIMIASLGIKDWDLNATDAHSNTALSWAVIAGHEGIVEMLLERNDVNPDMADSDGRTAPHFRIVELLLERNDVNPDTADDDGRTPFSFATEHGCEGVLELLLERNDVDPDRADNEGRTPFSWAAEWGYGGIVKMLLEGNDVDPDRADNKGRTPFSLAVKRGHVHVVKLLEERRNLIAK</sequence>
<dbReference type="SMART" id="SM00248">
    <property type="entry name" value="ANK"/>
    <property type="match status" value="6"/>
</dbReference>
<dbReference type="STRING" id="1336337.A0A3N4JLZ1"/>
<evidence type="ECO:0000256" key="3">
    <source>
        <dbReference type="PROSITE-ProRule" id="PRU00023"/>
    </source>
</evidence>
<dbReference type="Pfam" id="PF12796">
    <property type="entry name" value="Ank_2"/>
    <property type="match status" value="2"/>
</dbReference>
<keyword evidence="6" id="KW-1185">Reference proteome</keyword>
<dbReference type="PROSITE" id="PS50088">
    <property type="entry name" value="ANK_REPEAT"/>
    <property type="match status" value="1"/>
</dbReference>
<feature type="repeat" description="ANK" evidence="3">
    <location>
        <begin position="601"/>
        <end position="621"/>
    </location>
</feature>
<dbReference type="InterPro" id="IPR002110">
    <property type="entry name" value="Ankyrin_rpt"/>
</dbReference>
<organism evidence="5 6">
    <name type="scientific">Choiromyces venosus 120613-1</name>
    <dbReference type="NCBI Taxonomy" id="1336337"/>
    <lineage>
        <taxon>Eukaryota</taxon>
        <taxon>Fungi</taxon>
        <taxon>Dikarya</taxon>
        <taxon>Ascomycota</taxon>
        <taxon>Pezizomycotina</taxon>
        <taxon>Pezizomycetes</taxon>
        <taxon>Pezizales</taxon>
        <taxon>Tuberaceae</taxon>
        <taxon>Choiromyces</taxon>
    </lineage>
</organism>
<dbReference type="InterPro" id="IPR054471">
    <property type="entry name" value="GPIID_WHD"/>
</dbReference>
<reference evidence="5 6" key="1">
    <citation type="journal article" date="2018" name="Nat. Ecol. Evol.">
        <title>Pezizomycetes genomes reveal the molecular basis of ectomycorrhizal truffle lifestyle.</title>
        <authorList>
            <person name="Murat C."/>
            <person name="Payen T."/>
            <person name="Noel B."/>
            <person name="Kuo A."/>
            <person name="Morin E."/>
            <person name="Chen J."/>
            <person name="Kohler A."/>
            <person name="Krizsan K."/>
            <person name="Balestrini R."/>
            <person name="Da Silva C."/>
            <person name="Montanini B."/>
            <person name="Hainaut M."/>
            <person name="Levati E."/>
            <person name="Barry K.W."/>
            <person name="Belfiori B."/>
            <person name="Cichocki N."/>
            <person name="Clum A."/>
            <person name="Dockter R.B."/>
            <person name="Fauchery L."/>
            <person name="Guy J."/>
            <person name="Iotti M."/>
            <person name="Le Tacon F."/>
            <person name="Lindquist E.A."/>
            <person name="Lipzen A."/>
            <person name="Malagnac F."/>
            <person name="Mello A."/>
            <person name="Molinier V."/>
            <person name="Miyauchi S."/>
            <person name="Poulain J."/>
            <person name="Riccioni C."/>
            <person name="Rubini A."/>
            <person name="Sitrit Y."/>
            <person name="Splivallo R."/>
            <person name="Traeger S."/>
            <person name="Wang M."/>
            <person name="Zifcakova L."/>
            <person name="Wipf D."/>
            <person name="Zambonelli A."/>
            <person name="Paolocci F."/>
            <person name="Nowrousian M."/>
            <person name="Ottonello S."/>
            <person name="Baldrian P."/>
            <person name="Spatafora J.W."/>
            <person name="Henrissat B."/>
            <person name="Nagy L.G."/>
            <person name="Aury J.M."/>
            <person name="Wincker P."/>
            <person name="Grigoriev I.V."/>
            <person name="Bonfante P."/>
            <person name="Martin F.M."/>
        </authorList>
    </citation>
    <scope>NUCLEOTIDE SEQUENCE [LARGE SCALE GENOMIC DNA]</scope>
    <source>
        <strain evidence="5 6">120613-1</strain>
    </source>
</reference>
<dbReference type="Proteomes" id="UP000276215">
    <property type="component" value="Unassembled WGS sequence"/>
</dbReference>
<protein>
    <submittedName>
        <fullName evidence="5">Ankyrin</fullName>
    </submittedName>
</protein>
<name>A0A3N4JLZ1_9PEZI</name>
<dbReference type="InterPro" id="IPR036770">
    <property type="entry name" value="Ankyrin_rpt-contain_sf"/>
</dbReference>
<dbReference type="AlphaFoldDB" id="A0A3N4JLZ1"/>
<proteinExistence type="predicted"/>
<evidence type="ECO:0000313" key="5">
    <source>
        <dbReference type="EMBL" id="RPA98307.1"/>
    </source>
</evidence>
<gene>
    <name evidence="5" type="ORF">L873DRAFT_1808609</name>
</gene>
<keyword evidence="1" id="KW-0677">Repeat</keyword>
<evidence type="ECO:0000256" key="2">
    <source>
        <dbReference type="ARBA" id="ARBA00023043"/>
    </source>
</evidence>
<dbReference type="PANTHER" id="PTHR24198:SF165">
    <property type="entry name" value="ANKYRIN REPEAT-CONTAINING PROTEIN-RELATED"/>
    <property type="match status" value="1"/>
</dbReference>
<dbReference type="Pfam" id="PF00023">
    <property type="entry name" value="Ank"/>
    <property type="match status" value="2"/>
</dbReference>
<dbReference type="PANTHER" id="PTHR24198">
    <property type="entry name" value="ANKYRIN REPEAT AND PROTEIN KINASE DOMAIN-CONTAINING PROTEIN"/>
    <property type="match status" value="1"/>
</dbReference>
<keyword evidence="2 3" id="KW-0040">ANK repeat</keyword>
<dbReference type="PROSITE" id="PS50297">
    <property type="entry name" value="ANK_REP_REGION"/>
    <property type="match status" value="1"/>
</dbReference>
<evidence type="ECO:0000256" key="1">
    <source>
        <dbReference type="ARBA" id="ARBA00022737"/>
    </source>
</evidence>
<dbReference type="SUPFAM" id="SSF48403">
    <property type="entry name" value="Ankyrin repeat"/>
    <property type="match status" value="1"/>
</dbReference>
<dbReference type="Gene3D" id="1.25.40.20">
    <property type="entry name" value="Ankyrin repeat-containing domain"/>
    <property type="match status" value="3"/>
</dbReference>
<evidence type="ECO:0000259" key="4">
    <source>
        <dbReference type="Pfam" id="PF22939"/>
    </source>
</evidence>
<dbReference type="OrthoDB" id="1577640at2759"/>
<evidence type="ECO:0000313" key="6">
    <source>
        <dbReference type="Proteomes" id="UP000276215"/>
    </source>
</evidence>
<feature type="domain" description="GPI inositol-deacylase winged helix" evidence="4">
    <location>
        <begin position="169"/>
        <end position="241"/>
    </location>
</feature>
<dbReference type="Pfam" id="PF22939">
    <property type="entry name" value="WHD_GPIID"/>
    <property type="match status" value="1"/>
</dbReference>
<dbReference type="EMBL" id="ML120397">
    <property type="protein sequence ID" value="RPA98307.1"/>
    <property type="molecule type" value="Genomic_DNA"/>
</dbReference>